<evidence type="ECO:0000256" key="2">
    <source>
        <dbReference type="SAM" id="Phobius"/>
    </source>
</evidence>
<feature type="region of interest" description="Disordered" evidence="1">
    <location>
        <begin position="110"/>
        <end position="154"/>
    </location>
</feature>
<keyword evidence="2" id="KW-1133">Transmembrane helix</keyword>
<keyword evidence="2" id="KW-0812">Transmembrane</keyword>
<proteinExistence type="predicted"/>
<dbReference type="EMBL" id="CM016553">
    <property type="protein sequence ID" value="TKW33640.1"/>
    <property type="molecule type" value="Genomic_DNA"/>
</dbReference>
<protein>
    <submittedName>
        <fullName evidence="3">Uncharacterized protein</fullName>
    </submittedName>
</protein>
<feature type="transmembrane region" description="Helical" evidence="2">
    <location>
        <begin position="63"/>
        <end position="82"/>
    </location>
</feature>
<dbReference type="Proteomes" id="UP000298652">
    <property type="component" value="Chromosome 2"/>
</dbReference>
<sequence length="195" mass="21106">MSSTSFLAGGTMKTTATATNTTRSLFTLALRAWNLCVRLVVTAALLLVFPAAVVILLPVACMAVSACILCAIAARILLPFFVPPPDGAREPPSGVVREQKQDCIEVDRAEAPGGFDDDASSAEEGHRAEGPEQEHGLGSSSFDEGFSDPGDDDEQRRVFFVDTGSYYRTFYDLLAFWRSMEREATGGARNARYIK</sequence>
<feature type="transmembrane region" description="Helical" evidence="2">
    <location>
        <begin position="35"/>
        <end position="57"/>
    </location>
</feature>
<dbReference type="Gramene" id="TKW33640">
    <property type="protein sequence ID" value="TKW33640"/>
    <property type="gene ID" value="SEVIR_2G252400v2"/>
</dbReference>
<accession>A0A4U6VUL9</accession>
<dbReference type="OMA" id="DDAYSCE"/>
<dbReference type="AlphaFoldDB" id="A0A4U6VUL9"/>
<name>A0A4U6VUL9_SETVI</name>
<keyword evidence="2" id="KW-0472">Membrane</keyword>
<keyword evidence="4" id="KW-1185">Reference proteome</keyword>
<gene>
    <name evidence="3" type="ORF">SEVIR_2G252400v2</name>
</gene>
<evidence type="ECO:0000313" key="3">
    <source>
        <dbReference type="EMBL" id="TKW33640.1"/>
    </source>
</evidence>
<feature type="compositionally biased region" description="Basic and acidic residues" evidence="1">
    <location>
        <begin position="123"/>
        <end position="135"/>
    </location>
</feature>
<reference evidence="3" key="1">
    <citation type="submission" date="2019-03" db="EMBL/GenBank/DDBJ databases">
        <title>WGS assembly of Setaria viridis.</title>
        <authorList>
            <person name="Huang P."/>
            <person name="Jenkins J."/>
            <person name="Grimwood J."/>
            <person name="Barry K."/>
            <person name="Healey A."/>
            <person name="Mamidi S."/>
            <person name="Sreedasyam A."/>
            <person name="Shu S."/>
            <person name="Feldman M."/>
            <person name="Wu J."/>
            <person name="Yu Y."/>
            <person name="Chen C."/>
            <person name="Johnson J."/>
            <person name="Rokhsar D."/>
            <person name="Baxter I."/>
            <person name="Schmutz J."/>
            <person name="Brutnell T."/>
            <person name="Kellogg E."/>
        </authorList>
    </citation>
    <scope>NUCLEOTIDE SEQUENCE [LARGE SCALE GENOMIC DNA]</scope>
</reference>
<evidence type="ECO:0000313" key="4">
    <source>
        <dbReference type="Proteomes" id="UP000298652"/>
    </source>
</evidence>
<evidence type="ECO:0000256" key="1">
    <source>
        <dbReference type="SAM" id="MobiDB-lite"/>
    </source>
</evidence>
<organism evidence="3 4">
    <name type="scientific">Setaria viridis</name>
    <name type="common">Green bristlegrass</name>
    <name type="synonym">Setaria italica subsp. viridis</name>
    <dbReference type="NCBI Taxonomy" id="4556"/>
    <lineage>
        <taxon>Eukaryota</taxon>
        <taxon>Viridiplantae</taxon>
        <taxon>Streptophyta</taxon>
        <taxon>Embryophyta</taxon>
        <taxon>Tracheophyta</taxon>
        <taxon>Spermatophyta</taxon>
        <taxon>Magnoliopsida</taxon>
        <taxon>Liliopsida</taxon>
        <taxon>Poales</taxon>
        <taxon>Poaceae</taxon>
        <taxon>PACMAD clade</taxon>
        <taxon>Panicoideae</taxon>
        <taxon>Panicodae</taxon>
        <taxon>Paniceae</taxon>
        <taxon>Cenchrinae</taxon>
        <taxon>Setaria</taxon>
    </lineage>
</organism>